<comment type="subcellular location">
    <subcellularLocation>
        <location evidence="1">Membrane</location>
        <topology evidence="1">Multi-pass membrane protein</topology>
    </subcellularLocation>
</comment>
<keyword evidence="4 6" id="KW-1133">Transmembrane helix</keyword>
<evidence type="ECO:0000256" key="5">
    <source>
        <dbReference type="ARBA" id="ARBA00023136"/>
    </source>
</evidence>
<keyword evidence="8" id="KW-1185">Reference proteome</keyword>
<evidence type="ECO:0000313" key="8">
    <source>
        <dbReference type="Proteomes" id="UP000199488"/>
    </source>
</evidence>
<dbReference type="PANTHER" id="PTHR13353:SF5">
    <property type="entry name" value="TRANSMEMBRANE PROTEIN 19"/>
    <property type="match status" value="1"/>
</dbReference>
<comment type="similarity">
    <text evidence="2">Belongs to the TMEM19 family.</text>
</comment>
<evidence type="ECO:0000313" key="7">
    <source>
        <dbReference type="EMBL" id="SDW24267.1"/>
    </source>
</evidence>
<evidence type="ECO:0000256" key="1">
    <source>
        <dbReference type="ARBA" id="ARBA00004141"/>
    </source>
</evidence>
<dbReference type="InterPro" id="IPR002794">
    <property type="entry name" value="DUF92_TMEM19"/>
</dbReference>
<feature type="transmembrane region" description="Helical" evidence="6">
    <location>
        <begin position="143"/>
        <end position="166"/>
    </location>
</feature>
<evidence type="ECO:0000256" key="3">
    <source>
        <dbReference type="ARBA" id="ARBA00022692"/>
    </source>
</evidence>
<dbReference type="EMBL" id="FNNC01000001">
    <property type="protein sequence ID" value="SDW24267.1"/>
    <property type="molecule type" value="Genomic_DNA"/>
</dbReference>
<dbReference type="RefSeq" id="WP_176967645.1">
    <property type="nucleotide sequence ID" value="NZ_FNNC01000001.1"/>
</dbReference>
<protein>
    <submittedName>
        <fullName evidence="7">TIGR00297 family protein</fullName>
    </submittedName>
</protein>
<evidence type="ECO:0000256" key="4">
    <source>
        <dbReference type="ARBA" id="ARBA00022989"/>
    </source>
</evidence>
<dbReference type="Proteomes" id="UP000199488">
    <property type="component" value="Unassembled WGS sequence"/>
</dbReference>
<gene>
    <name evidence="7" type="ORF">SAMN05421781_0954</name>
</gene>
<keyword evidence="5 6" id="KW-0472">Membrane</keyword>
<feature type="transmembrane region" description="Helical" evidence="6">
    <location>
        <begin position="235"/>
        <end position="254"/>
    </location>
</feature>
<evidence type="ECO:0000256" key="2">
    <source>
        <dbReference type="ARBA" id="ARBA00009012"/>
    </source>
</evidence>
<organism evidence="7 8">
    <name type="scientific">Marinococcus luteus</name>
    <dbReference type="NCBI Taxonomy" id="1122204"/>
    <lineage>
        <taxon>Bacteria</taxon>
        <taxon>Bacillati</taxon>
        <taxon>Bacillota</taxon>
        <taxon>Bacilli</taxon>
        <taxon>Bacillales</taxon>
        <taxon>Bacillaceae</taxon>
        <taxon>Marinococcus</taxon>
    </lineage>
</organism>
<dbReference type="AlphaFoldDB" id="A0A1H2RY97"/>
<dbReference type="GO" id="GO:0016020">
    <property type="term" value="C:membrane"/>
    <property type="evidence" value="ECO:0007669"/>
    <property type="project" value="UniProtKB-SubCell"/>
</dbReference>
<sequence length="256" mass="27283">MWSEAVLGLVFALFLLVIWRKRSLTLAATVSAGVLGTLVYTWTGWLGTAALLTFFVSSTALSRLNKQEKEQRDSWQVGANGGPMLMFAALFSAVSWEGFLAAAVGAAAASNADTWASEVGRRFGDRPFHVRSRKRIENGFSGAVSGAGTLGAFGGAFLVGGSAYFISSEMNDFMLIAVSIAGVCGCFIDTFLGAYAERLNRCSVCGSYTEDEVHHGRKTIHASGISWMTNNAVNALSSFGGGMVVIVLYIISFFSF</sequence>
<evidence type="ECO:0000256" key="6">
    <source>
        <dbReference type="SAM" id="Phobius"/>
    </source>
</evidence>
<dbReference type="Pfam" id="PF01940">
    <property type="entry name" value="DUF92"/>
    <property type="match status" value="1"/>
</dbReference>
<feature type="transmembrane region" description="Helical" evidence="6">
    <location>
        <begin position="85"/>
        <end position="109"/>
    </location>
</feature>
<dbReference type="STRING" id="1122204.SAMN05421781_0954"/>
<keyword evidence="3 6" id="KW-0812">Transmembrane</keyword>
<feature type="transmembrane region" description="Helical" evidence="6">
    <location>
        <begin position="173"/>
        <end position="196"/>
    </location>
</feature>
<proteinExistence type="inferred from homology"/>
<dbReference type="PANTHER" id="PTHR13353">
    <property type="entry name" value="TRANSMEMBRANE PROTEIN 19"/>
    <property type="match status" value="1"/>
</dbReference>
<name>A0A1H2RY97_9BACI</name>
<accession>A0A1H2RY97</accession>
<reference evidence="7 8" key="1">
    <citation type="submission" date="2016-10" db="EMBL/GenBank/DDBJ databases">
        <authorList>
            <person name="de Groot N.N."/>
        </authorList>
    </citation>
    <scope>NUCLEOTIDE SEQUENCE [LARGE SCALE GENOMIC DNA]</scope>
    <source>
        <strain evidence="7 8">DSM 23126</strain>
    </source>
</reference>